<dbReference type="InterPro" id="IPR036318">
    <property type="entry name" value="FAD-bd_PCMH-like_sf"/>
</dbReference>
<comment type="caution">
    <text evidence="4">The sequence shown here is derived from an EMBL/GenBank/DDBJ whole genome shotgun (WGS) entry which is preliminary data.</text>
</comment>
<organism evidence="4 5">
    <name type="scientific">Pedobacter ginsenosidimutans</name>
    <dbReference type="NCBI Taxonomy" id="687842"/>
    <lineage>
        <taxon>Bacteria</taxon>
        <taxon>Pseudomonadati</taxon>
        <taxon>Bacteroidota</taxon>
        <taxon>Sphingobacteriia</taxon>
        <taxon>Sphingobacteriales</taxon>
        <taxon>Sphingobacteriaceae</taxon>
        <taxon>Pedobacter</taxon>
    </lineage>
</organism>
<dbReference type="PANTHER" id="PTHR43762">
    <property type="entry name" value="L-GULONOLACTONE OXIDASE"/>
    <property type="match status" value="1"/>
</dbReference>
<dbReference type="Proteomes" id="UP000051950">
    <property type="component" value="Unassembled WGS sequence"/>
</dbReference>
<name>A0A0T5VRM5_9SPHI</name>
<dbReference type="InterPro" id="IPR016164">
    <property type="entry name" value="FAD-linked_Oxase-like_C"/>
</dbReference>
<evidence type="ECO:0000259" key="3">
    <source>
        <dbReference type="PROSITE" id="PS51387"/>
    </source>
</evidence>
<dbReference type="PROSITE" id="PS51387">
    <property type="entry name" value="FAD_PCMH"/>
    <property type="match status" value="1"/>
</dbReference>
<proteinExistence type="predicted"/>
<accession>A0A0T5VRM5</accession>
<keyword evidence="5" id="KW-1185">Reference proteome</keyword>
<dbReference type="InterPro" id="IPR006094">
    <property type="entry name" value="Oxid_FAD_bind_N"/>
</dbReference>
<dbReference type="SUPFAM" id="SSF56176">
    <property type="entry name" value="FAD-binding/transporter-associated domain-like"/>
    <property type="match status" value="1"/>
</dbReference>
<dbReference type="RefSeq" id="WP_057932191.1">
    <property type="nucleotide sequence ID" value="NZ_LMZQ01000005.1"/>
</dbReference>
<dbReference type="OrthoDB" id="9768764at2"/>
<dbReference type="InterPro" id="IPR016166">
    <property type="entry name" value="FAD-bd_PCMH"/>
</dbReference>
<reference evidence="4 5" key="1">
    <citation type="submission" date="2015-11" db="EMBL/GenBank/DDBJ databases">
        <title>Sequence of Pedobacter ginsenosidimutans.</title>
        <authorList>
            <person name="Carson E."/>
            <person name="Keyser V."/>
            <person name="Newman J."/>
            <person name="Miller J."/>
        </authorList>
    </citation>
    <scope>NUCLEOTIDE SEQUENCE [LARGE SCALE GENOMIC DNA]</scope>
    <source>
        <strain evidence="4 5">KACC 14530</strain>
    </source>
</reference>
<keyword evidence="1" id="KW-0285">Flavoprotein</keyword>
<gene>
    <name evidence="4" type="ORF">ASU31_10125</name>
</gene>
<dbReference type="Gene3D" id="3.30.465.10">
    <property type="match status" value="1"/>
</dbReference>
<dbReference type="Pfam" id="PF01565">
    <property type="entry name" value="FAD_binding_4"/>
    <property type="match status" value="1"/>
</dbReference>
<dbReference type="SUPFAM" id="SSF55103">
    <property type="entry name" value="FAD-linked oxidases, C-terminal domain"/>
    <property type="match status" value="1"/>
</dbReference>
<dbReference type="PROSITE" id="PS51257">
    <property type="entry name" value="PROKAR_LIPOPROTEIN"/>
    <property type="match status" value="1"/>
</dbReference>
<evidence type="ECO:0000313" key="4">
    <source>
        <dbReference type="EMBL" id="KRT16510.1"/>
    </source>
</evidence>
<dbReference type="STRING" id="687842.ASU31_10125"/>
<dbReference type="InterPro" id="IPR016169">
    <property type="entry name" value="FAD-bd_PCMH_sub2"/>
</dbReference>
<dbReference type="EMBL" id="LMZQ01000005">
    <property type="protein sequence ID" value="KRT16510.1"/>
    <property type="molecule type" value="Genomic_DNA"/>
</dbReference>
<dbReference type="AlphaFoldDB" id="A0A0T5VRM5"/>
<protein>
    <submittedName>
        <fullName evidence="4">FAD-binding protein</fullName>
    </submittedName>
</protein>
<dbReference type="PANTHER" id="PTHR43762:SF1">
    <property type="entry name" value="D-ARABINONO-1,4-LACTONE OXIDASE"/>
    <property type="match status" value="1"/>
</dbReference>
<sequence>MKRSPLRIFLILTALLLACQPDKPIVQKNVVNDVTELNPIKVANIITPRTSTEIIKAVKSHNGPISIGGGRFSQGGQTATENALQIDMRKFNRILSFSKERKEVTVQAGIRWRELIQFIDRYDLSVKIMQTYANFTVGGSLSVNVHGRYVGQGPIILSVKSFKIVLADGSFITASPTVNNEVFYAAIGGYGGIGVITEITLSLTENYKIEKNDTLMNIAGYKKFFFSSIRNKPQFVFHNADIYPNSYTKVRAVTYARTENKLTVTEHLKPNDKNYGLKKFAMKVVAGSDFGKWLRQHIADPLHYTGKVVEWRNYEATYDVKELEPNSRKKATYVLQEYFVPVDRFDSFYPKMVKVLKSNDVNVINISIRHANKDTGSYLAWAKEEVFAFVIYYKQEVSDTEKAKVTQWTRALIDASLSEKGTYYLPYQLQATQSQFSKAYPNAESFFKLKKKYDPNYKFRNKLFDAYYNCKN</sequence>
<dbReference type="GO" id="GO:0016899">
    <property type="term" value="F:oxidoreductase activity, acting on the CH-OH group of donors, oxygen as acceptor"/>
    <property type="evidence" value="ECO:0007669"/>
    <property type="project" value="InterPro"/>
</dbReference>
<dbReference type="InterPro" id="IPR010031">
    <property type="entry name" value="FAD_lactone_oxidase-like"/>
</dbReference>
<evidence type="ECO:0000256" key="1">
    <source>
        <dbReference type="ARBA" id="ARBA00022630"/>
    </source>
</evidence>
<dbReference type="GO" id="GO:0071949">
    <property type="term" value="F:FAD binding"/>
    <property type="evidence" value="ECO:0007669"/>
    <property type="project" value="InterPro"/>
</dbReference>
<evidence type="ECO:0000256" key="2">
    <source>
        <dbReference type="ARBA" id="ARBA00022827"/>
    </source>
</evidence>
<keyword evidence="2" id="KW-0274">FAD</keyword>
<feature type="domain" description="FAD-binding PCMH-type" evidence="3">
    <location>
        <begin position="35"/>
        <end position="206"/>
    </location>
</feature>
<evidence type="ECO:0000313" key="5">
    <source>
        <dbReference type="Proteomes" id="UP000051950"/>
    </source>
</evidence>